<evidence type="ECO:0000256" key="2">
    <source>
        <dbReference type="ARBA" id="ARBA00023203"/>
    </source>
</evidence>
<comment type="subunit">
    <text evidence="3">Heterodimer of an alpha and a beta subunit.</text>
</comment>
<keyword evidence="8" id="KW-1185">Reference proteome</keyword>
<keyword evidence="2 3" id="KW-0009">Actin-binding</keyword>
<dbReference type="Proteomes" id="UP000654075">
    <property type="component" value="Unassembled WGS sequence"/>
</dbReference>
<dbReference type="GO" id="GO:0030036">
    <property type="term" value="P:actin cytoskeleton organization"/>
    <property type="evidence" value="ECO:0007669"/>
    <property type="project" value="TreeGrafter"/>
</dbReference>
<dbReference type="PRINTS" id="PR00191">
    <property type="entry name" value="FACTINCAPA"/>
</dbReference>
<organism evidence="6 7">
    <name type="scientific">Polarella glacialis</name>
    <name type="common">Dinoflagellate</name>
    <dbReference type="NCBI Taxonomy" id="89957"/>
    <lineage>
        <taxon>Eukaryota</taxon>
        <taxon>Sar</taxon>
        <taxon>Alveolata</taxon>
        <taxon>Dinophyceae</taxon>
        <taxon>Suessiales</taxon>
        <taxon>Suessiaceae</taxon>
        <taxon>Polarella</taxon>
    </lineage>
</organism>
<dbReference type="Gene3D" id="3.90.1150.210">
    <property type="entry name" value="F-actin capping protein, beta subunit"/>
    <property type="match status" value="1"/>
</dbReference>
<dbReference type="GO" id="GO:0051016">
    <property type="term" value="P:barbed-end actin filament capping"/>
    <property type="evidence" value="ECO:0007669"/>
    <property type="project" value="UniProtKB-UniRule"/>
</dbReference>
<evidence type="ECO:0000313" key="6">
    <source>
        <dbReference type="EMBL" id="CAE8710954.1"/>
    </source>
</evidence>
<dbReference type="PANTHER" id="PTHR10653">
    <property type="entry name" value="F-ACTIN-CAPPING PROTEIN SUBUNIT ALPHA"/>
    <property type="match status" value="1"/>
</dbReference>
<dbReference type="InterPro" id="IPR042276">
    <property type="entry name" value="CapZ_alpha/beta_2"/>
</dbReference>
<sequence>MLVVPLPPSDAAGDGGGSASSSRRLAIVSECGRQGSRAQQQVTYLDPLRDLMFTVDHEKQECTGAVERRQSVNVSAEVDGIDEKLSKPFKIALEVELDRYITERYGERSGGSSSSSSGAAASAVHVFKGKEVGGSVGLNILISSRQARPRGLWAGAWSSNWRVSFKPGQAEPVKLAGMIEFTTHYSEDGNVQFKRTAKPRAAIQETMDPGRFALAMVAAIRGLEDKFHEATEVHCETFGEESLKSLRRVLPLSKERFDWRPLRHALVRDMKAIGKEGGS</sequence>
<dbReference type="InterPro" id="IPR037282">
    <property type="entry name" value="CapZ_alpha/beta"/>
</dbReference>
<protein>
    <recommendedName>
        <fullName evidence="3">F-actin-capping protein subunit alpha</fullName>
    </recommendedName>
</protein>
<dbReference type="GO" id="GO:0051015">
    <property type="term" value="F:actin filament binding"/>
    <property type="evidence" value="ECO:0007669"/>
    <property type="project" value="TreeGrafter"/>
</dbReference>
<dbReference type="Pfam" id="PF01267">
    <property type="entry name" value="F-actin_cap_A"/>
    <property type="match status" value="1"/>
</dbReference>
<name>A0A813KUT6_POLGL</name>
<dbReference type="EMBL" id="CAJNNV010011192">
    <property type="protein sequence ID" value="CAE8599503.1"/>
    <property type="molecule type" value="Genomic_DNA"/>
</dbReference>
<dbReference type="PANTHER" id="PTHR10653:SF0">
    <property type="entry name" value="F-ACTIN-CAPPING PROTEIN SUBUNIT ALPHA"/>
    <property type="match status" value="1"/>
</dbReference>
<evidence type="ECO:0000256" key="3">
    <source>
        <dbReference type="RuleBase" id="RU365077"/>
    </source>
</evidence>
<dbReference type="Proteomes" id="UP000626109">
    <property type="component" value="Unassembled WGS sequence"/>
</dbReference>
<reference evidence="6" key="1">
    <citation type="submission" date="2021-02" db="EMBL/GenBank/DDBJ databases">
        <authorList>
            <person name="Dougan E. K."/>
            <person name="Rhodes N."/>
            <person name="Thang M."/>
            <person name="Chan C."/>
        </authorList>
    </citation>
    <scope>NUCLEOTIDE SEQUENCE</scope>
</reference>
<dbReference type="SUPFAM" id="SSF90096">
    <property type="entry name" value="Subunits of heterodimeric actin filament capping protein Capz"/>
    <property type="match status" value="1"/>
</dbReference>
<evidence type="ECO:0000256" key="4">
    <source>
        <dbReference type="SAM" id="MobiDB-lite"/>
    </source>
</evidence>
<dbReference type="GO" id="GO:0030863">
    <property type="term" value="C:cortical cytoskeleton"/>
    <property type="evidence" value="ECO:0007669"/>
    <property type="project" value="TreeGrafter"/>
</dbReference>
<dbReference type="InterPro" id="IPR002189">
    <property type="entry name" value="CapZ_alpha"/>
</dbReference>
<keyword evidence="1 3" id="KW-0117">Actin capping</keyword>
<proteinExistence type="inferred from homology"/>
<comment type="function">
    <text evidence="3">F-actin-capping proteins bind in a Ca(2+)-independent manner to the fast growing ends of actin filaments (barbed end) thereby blocking the exchange of subunits at these ends. Unlike other capping proteins (such as gelsolin and severin), these proteins do not sever actin filaments.</text>
</comment>
<evidence type="ECO:0000256" key="1">
    <source>
        <dbReference type="ARBA" id="ARBA00022467"/>
    </source>
</evidence>
<evidence type="ECO:0000313" key="7">
    <source>
        <dbReference type="Proteomes" id="UP000626109"/>
    </source>
</evidence>
<dbReference type="AlphaFoldDB" id="A0A813KUT6"/>
<dbReference type="OMA" id="VACIEDH"/>
<comment type="similarity">
    <text evidence="3">Belongs to the F-actin-capping protein alpha subunit family.</text>
</comment>
<accession>A0A813KUT6</accession>
<comment type="caution">
    <text evidence="6">The sequence shown here is derived from an EMBL/GenBank/DDBJ whole genome shotgun (WGS) entry which is preliminary data.</text>
</comment>
<dbReference type="OrthoDB" id="340550at2759"/>
<feature type="region of interest" description="Disordered" evidence="4">
    <location>
        <begin position="1"/>
        <end position="20"/>
    </location>
</feature>
<dbReference type="EMBL" id="CAJNNW010032066">
    <property type="protein sequence ID" value="CAE8710954.1"/>
    <property type="molecule type" value="Genomic_DNA"/>
</dbReference>
<evidence type="ECO:0000313" key="5">
    <source>
        <dbReference type="EMBL" id="CAE8599503.1"/>
    </source>
</evidence>
<gene>
    <name evidence="5" type="ORF">PGLA1383_LOCUS17850</name>
    <name evidence="6" type="ORF">PGLA2088_LOCUS36226</name>
</gene>
<dbReference type="GO" id="GO:0008290">
    <property type="term" value="C:F-actin capping protein complex"/>
    <property type="evidence" value="ECO:0007669"/>
    <property type="project" value="UniProtKB-UniRule"/>
</dbReference>
<evidence type="ECO:0000313" key="8">
    <source>
        <dbReference type="Proteomes" id="UP000654075"/>
    </source>
</evidence>